<dbReference type="STRING" id="102285.A0A0R3TEY7"/>
<organism evidence="3">
    <name type="scientific">Rodentolepis nana</name>
    <name type="common">Dwarf tapeworm</name>
    <name type="synonym">Hymenolepis nana</name>
    <dbReference type="NCBI Taxonomy" id="102285"/>
    <lineage>
        <taxon>Eukaryota</taxon>
        <taxon>Metazoa</taxon>
        <taxon>Spiralia</taxon>
        <taxon>Lophotrochozoa</taxon>
        <taxon>Platyhelminthes</taxon>
        <taxon>Cestoda</taxon>
        <taxon>Eucestoda</taxon>
        <taxon>Cyclophyllidea</taxon>
        <taxon>Hymenolepididae</taxon>
        <taxon>Rodentolepis</taxon>
    </lineage>
</organism>
<dbReference type="AlphaFoldDB" id="A0A0R3TEY7"/>
<evidence type="ECO:0000313" key="1">
    <source>
        <dbReference type="EMBL" id="VDO01484.1"/>
    </source>
</evidence>
<dbReference type="Proteomes" id="UP000278807">
    <property type="component" value="Unassembled WGS sequence"/>
</dbReference>
<keyword evidence="2" id="KW-1185">Reference proteome</keyword>
<dbReference type="OrthoDB" id="1729737at2759"/>
<reference evidence="3" key="1">
    <citation type="submission" date="2017-02" db="UniProtKB">
        <authorList>
            <consortium name="WormBaseParasite"/>
        </authorList>
    </citation>
    <scope>IDENTIFICATION</scope>
</reference>
<proteinExistence type="predicted"/>
<evidence type="ECO:0000313" key="3">
    <source>
        <dbReference type="WBParaSite" id="HNAJ_0000562601-mRNA-1"/>
    </source>
</evidence>
<accession>A0A0R3TEY7</accession>
<evidence type="ECO:0000313" key="2">
    <source>
        <dbReference type="Proteomes" id="UP000278807"/>
    </source>
</evidence>
<protein>
    <submittedName>
        <fullName evidence="3">DUF3480 domain-containing protein</fullName>
    </submittedName>
</protein>
<dbReference type="WBParaSite" id="HNAJ_0000562601-mRNA-1">
    <property type="protein sequence ID" value="HNAJ_0000562601-mRNA-1"/>
    <property type="gene ID" value="HNAJ_0000562601"/>
</dbReference>
<dbReference type="PANTHER" id="PTHR45737:SF6">
    <property type="entry name" value="VON WILLEBRAND FACTOR A DOMAIN-CONTAINING PROTEIN 5A"/>
    <property type="match status" value="1"/>
</dbReference>
<sequence length="301" mass="32465">MEKSTVLSHGSSPLSSPVVFLVSASKERHRSSCKKTGSQLLPNLSTCAYDRRHCYGINGLVRLILTLIHENSKHTRLSAIGFGHGASTALVSGAARAGNGRALFVRDEGNLREAVLDVLNCCLQPWLTDVSVDWCLTRDSKPVPSVLQVPSCLPPVFSNTFTTFAAFVPLGKEPLGGEVTLSFKLNGKPMSIKAQITQSDVTPPSCLLHRYAASLQLLELLDHYYASGSDEDRELVVNLSIESSVISPFTAFVGLRPKDLGNLGKVSVKIPLGIKKHVSVDYLDCSPIRNALCGELIGEIP</sequence>
<dbReference type="EMBL" id="UZAE01005059">
    <property type="protein sequence ID" value="VDO01484.1"/>
    <property type="molecule type" value="Genomic_DNA"/>
</dbReference>
<name>A0A0R3TEY7_RODNA</name>
<gene>
    <name evidence="1" type="ORF">HNAJ_LOCUS5624</name>
</gene>
<reference evidence="1 2" key="2">
    <citation type="submission" date="2018-11" db="EMBL/GenBank/DDBJ databases">
        <authorList>
            <consortium name="Pathogen Informatics"/>
        </authorList>
    </citation>
    <scope>NUCLEOTIDE SEQUENCE [LARGE SCALE GENOMIC DNA]</scope>
</reference>
<dbReference type="PANTHER" id="PTHR45737">
    <property type="entry name" value="VON WILLEBRAND FACTOR A DOMAIN-CONTAINING PROTEIN 5A"/>
    <property type="match status" value="1"/>
</dbReference>